<organism evidence="2">
    <name type="scientific">Flagellimonas sp. MMG031</name>
    <dbReference type="NCBI Taxonomy" id="3158549"/>
    <lineage>
        <taxon>Bacteria</taxon>
        <taxon>Pseudomonadati</taxon>
        <taxon>Bacteroidota</taxon>
        <taxon>Flavobacteriia</taxon>
        <taxon>Flavobacteriales</taxon>
        <taxon>Flavobacteriaceae</taxon>
        <taxon>Flagellimonas</taxon>
    </lineage>
</organism>
<gene>
    <name evidence="2" type="ORF">ABNE31_05310</name>
</gene>
<evidence type="ECO:0000313" key="2">
    <source>
        <dbReference type="EMBL" id="XBQ24338.1"/>
    </source>
</evidence>
<reference evidence="2" key="1">
    <citation type="submission" date="2024-05" db="EMBL/GenBank/DDBJ databases">
        <title>Draft Genome Sequences of Flagellimonas sp. MMG031 and Marinobacter sp. MMG032 Isolated from the dinoflagellate Symbiodinium pilosum.</title>
        <authorList>
            <person name="Shikuma N.J."/>
            <person name="Farrell M.V."/>
        </authorList>
    </citation>
    <scope>NUCLEOTIDE SEQUENCE</scope>
    <source>
        <strain evidence="2">MMG031</strain>
    </source>
</reference>
<proteinExistence type="predicted"/>
<dbReference type="KEGG" id="fld:ABNE31_05310"/>
<keyword evidence="1" id="KW-0472">Membrane</keyword>
<sequence length="177" mass="21044">MEFLIFLLLIVVVIIGAPITISFLLYRWIKKKRFNKKWRLISFVPILILGFFIYRAIYPDFDFYEEDFEQVVEMPFPKSGEIRYKIASYPDHFGDYTSSFLIELDKEDMDRLESQILNIGFKEVDNTMSSEELDYVESKVDSKEYLKQYARNLDADKYFSIGFLNDGRSVIITRASW</sequence>
<name>A0AAU7N0H4_9FLAO</name>
<evidence type="ECO:0000256" key="1">
    <source>
        <dbReference type="SAM" id="Phobius"/>
    </source>
</evidence>
<protein>
    <submittedName>
        <fullName evidence="2">Uncharacterized protein</fullName>
    </submittedName>
</protein>
<keyword evidence="1" id="KW-0812">Transmembrane</keyword>
<accession>A0AAU7N0H4</accession>
<keyword evidence="1" id="KW-1133">Transmembrane helix</keyword>
<dbReference type="EMBL" id="CP157804">
    <property type="protein sequence ID" value="XBQ24338.1"/>
    <property type="molecule type" value="Genomic_DNA"/>
</dbReference>
<feature type="transmembrane region" description="Helical" evidence="1">
    <location>
        <begin position="6"/>
        <end position="26"/>
    </location>
</feature>
<dbReference type="RefSeq" id="WP_349352642.1">
    <property type="nucleotide sequence ID" value="NZ_CP157804.1"/>
</dbReference>
<dbReference type="AlphaFoldDB" id="A0AAU7N0H4"/>
<feature type="transmembrane region" description="Helical" evidence="1">
    <location>
        <begin position="38"/>
        <end position="57"/>
    </location>
</feature>